<accession>A0AAD3NBN3</accession>
<evidence type="ECO:0000313" key="1">
    <source>
        <dbReference type="EMBL" id="GLD69505.1"/>
    </source>
</evidence>
<evidence type="ECO:0000313" key="2">
    <source>
        <dbReference type="Proteomes" id="UP001279410"/>
    </source>
</evidence>
<keyword evidence="2" id="KW-1185">Reference proteome</keyword>
<proteinExistence type="predicted"/>
<organism evidence="1 2">
    <name type="scientific">Lates japonicus</name>
    <name type="common">Japanese lates</name>
    <dbReference type="NCBI Taxonomy" id="270547"/>
    <lineage>
        <taxon>Eukaryota</taxon>
        <taxon>Metazoa</taxon>
        <taxon>Chordata</taxon>
        <taxon>Craniata</taxon>
        <taxon>Vertebrata</taxon>
        <taxon>Euteleostomi</taxon>
        <taxon>Actinopterygii</taxon>
        <taxon>Neopterygii</taxon>
        <taxon>Teleostei</taxon>
        <taxon>Neoteleostei</taxon>
        <taxon>Acanthomorphata</taxon>
        <taxon>Carangaria</taxon>
        <taxon>Carangaria incertae sedis</taxon>
        <taxon>Centropomidae</taxon>
        <taxon>Lates</taxon>
    </lineage>
</organism>
<reference evidence="1" key="1">
    <citation type="submission" date="2022-08" db="EMBL/GenBank/DDBJ databases">
        <title>Genome sequencing of akame (Lates japonicus).</title>
        <authorList>
            <person name="Hashiguchi Y."/>
            <person name="Takahashi H."/>
        </authorList>
    </citation>
    <scope>NUCLEOTIDE SEQUENCE</scope>
    <source>
        <strain evidence="1">Kochi</strain>
    </source>
</reference>
<name>A0AAD3NBN3_LATJO</name>
<dbReference type="EMBL" id="BRZM01000241">
    <property type="protein sequence ID" value="GLD69505.1"/>
    <property type="molecule type" value="Genomic_DNA"/>
</dbReference>
<protein>
    <submittedName>
        <fullName evidence="1">Nuclear receptor-binding protein</fullName>
    </submittedName>
</protein>
<comment type="caution">
    <text evidence="1">The sequence shown here is derived from an EMBL/GenBank/DDBJ whole genome shotgun (WGS) entry which is preliminary data.</text>
</comment>
<gene>
    <name evidence="1" type="ORF">AKAME5_002081900</name>
</gene>
<sequence length="147" mass="16726">MDTEEGVEVVWNEVMFSERKNFKLQEVAVANVATAVDMFRWRYVRLRDERAGTGCWSSFNWDHQAILDLHPFLEASKFYGGQLSQSLAVSPRGGGLRGAFSQPLLLDRTAFCFTSELQSFARTEESLESDCRSCSLSLYLLVRKSCH</sequence>
<dbReference type="AlphaFoldDB" id="A0AAD3NBN3"/>
<keyword evidence="1" id="KW-0675">Receptor</keyword>
<dbReference type="Proteomes" id="UP001279410">
    <property type="component" value="Unassembled WGS sequence"/>
</dbReference>